<evidence type="ECO:0000313" key="3">
    <source>
        <dbReference type="Proteomes" id="UP001172101"/>
    </source>
</evidence>
<dbReference type="GeneID" id="85318625"/>
<dbReference type="AlphaFoldDB" id="A0AA39ZTG0"/>
<dbReference type="Proteomes" id="UP001172101">
    <property type="component" value="Unassembled WGS sequence"/>
</dbReference>
<evidence type="ECO:0000313" key="2">
    <source>
        <dbReference type="EMBL" id="KAK0703396.1"/>
    </source>
</evidence>
<evidence type="ECO:0008006" key="4">
    <source>
        <dbReference type="Google" id="ProtNLM"/>
    </source>
</evidence>
<keyword evidence="3" id="KW-1185">Reference proteome</keyword>
<accession>A0AA39ZTG0</accession>
<gene>
    <name evidence="2" type="ORF">B0T26DRAFT_496808</name>
</gene>
<feature type="compositionally biased region" description="Pro residues" evidence="1">
    <location>
        <begin position="72"/>
        <end position="82"/>
    </location>
</feature>
<feature type="compositionally biased region" description="Basic residues" evidence="1">
    <location>
        <begin position="209"/>
        <end position="220"/>
    </location>
</feature>
<feature type="region of interest" description="Disordered" evidence="1">
    <location>
        <begin position="69"/>
        <end position="90"/>
    </location>
</feature>
<reference evidence="2" key="1">
    <citation type="submission" date="2023-06" db="EMBL/GenBank/DDBJ databases">
        <title>Genome-scale phylogeny and comparative genomics of the fungal order Sordariales.</title>
        <authorList>
            <consortium name="Lawrence Berkeley National Laboratory"/>
            <person name="Hensen N."/>
            <person name="Bonometti L."/>
            <person name="Westerberg I."/>
            <person name="Brannstrom I.O."/>
            <person name="Guillou S."/>
            <person name="Cros-Aarteil S."/>
            <person name="Calhoun S."/>
            <person name="Haridas S."/>
            <person name="Kuo A."/>
            <person name="Mondo S."/>
            <person name="Pangilinan J."/>
            <person name="Riley R."/>
            <person name="LaButti K."/>
            <person name="Andreopoulos B."/>
            <person name="Lipzen A."/>
            <person name="Chen C."/>
            <person name="Yanf M."/>
            <person name="Daum C."/>
            <person name="Ng V."/>
            <person name="Clum A."/>
            <person name="Steindorff A."/>
            <person name="Ohm R."/>
            <person name="Martin F."/>
            <person name="Silar P."/>
            <person name="Natvig D."/>
            <person name="Lalanne C."/>
            <person name="Gautier V."/>
            <person name="Ament-velasquez S.L."/>
            <person name="Kruys A."/>
            <person name="Hutchinson M.I."/>
            <person name="Powell A.J."/>
            <person name="Barry K."/>
            <person name="Miller A.N."/>
            <person name="Grigoriev I.V."/>
            <person name="Debuchy R."/>
            <person name="Gladieux P."/>
            <person name="Thoren M.H."/>
            <person name="Johannesson H."/>
        </authorList>
    </citation>
    <scope>NUCLEOTIDE SEQUENCE</scope>
    <source>
        <strain evidence="2">SMH2392-1A</strain>
    </source>
</reference>
<proteinExistence type="predicted"/>
<protein>
    <recommendedName>
        <fullName evidence="4">Ubiquitin-like protease family profile domain-containing protein</fullName>
    </recommendedName>
</protein>
<name>A0AA39ZTG0_9PEZI</name>
<sequence>MCLRSAPFRSTRQRPGGTSTWSKTCAAGGSGTTRPARGVSTRQRTASCPHKLDSPGELFDHRRAFVRGRAPELPPGESPPPTSIRGYAPSGRSSGPFPWAVHMFHSNSRFFLKSSIMSPKMSRAASFVIPSAEWSWSIHGRAADQRRFISPAPQQKDSSSCGLMVIRNATLRMNGQPVGDWGNKVSPERLRQELVDLFITAPRKDRLQPKARRSKRKRACHMSGPAGPRRSLVSGSTATAAPLDGLKRWGFGQPSLSGG</sequence>
<organism evidence="2 3">
    <name type="scientific">Lasiosphaeria miniovina</name>
    <dbReference type="NCBI Taxonomy" id="1954250"/>
    <lineage>
        <taxon>Eukaryota</taxon>
        <taxon>Fungi</taxon>
        <taxon>Dikarya</taxon>
        <taxon>Ascomycota</taxon>
        <taxon>Pezizomycotina</taxon>
        <taxon>Sordariomycetes</taxon>
        <taxon>Sordariomycetidae</taxon>
        <taxon>Sordariales</taxon>
        <taxon>Lasiosphaeriaceae</taxon>
        <taxon>Lasiosphaeria</taxon>
    </lineage>
</organism>
<feature type="region of interest" description="Disordered" evidence="1">
    <location>
        <begin position="205"/>
        <end position="259"/>
    </location>
</feature>
<evidence type="ECO:0000256" key="1">
    <source>
        <dbReference type="SAM" id="MobiDB-lite"/>
    </source>
</evidence>
<comment type="caution">
    <text evidence="2">The sequence shown here is derived from an EMBL/GenBank/DDBJ whole genome shotgun (WGS) entry which is preliminary data.</text>
</comment>
<dbReference type="EMBL" id="JAUIRO010000008">
    <property type="protein sequence ID" value="KAK0703396.1"/>
    <property type="molecule type" value="Genomic_DNA"/>
</dbReference>
<dbReference type="RefSeq" id="XP_060290255.1">
    <property type="nucleotide sequence ID" value="XM_060435355.1"/>
</dbReference>
<feature type="region of interest" description="Disordered" evidence="1">
    <location>
        <begin position="1"/>
        <end position="56"/>
    </location>
</feature>